<comment type="caution">
    <text evidence="1">The sequence shown here is derived from an EMBL/GenBank/DDBJ whole genome shotgun (WGS) entry which is preliminary data.</text>
</comment>
<gene>
    <name evidence="1" type="ORF">GRJ2_000343900</name>
</gene>
<evidence type="ECO:0000313" key="1">
    <source>
        <dbReference type="EMBL" id="GAB0178786.1"/>
    </source>
</evidence>
<dbReference type="AlphaFoldDB" id="A0ABC9W0B6"/>
<dbReference type="Proteomes" id="UP001623348">
    <property type="component" value="Unassembled WGS sequence"/>
</dbReference>
<proteinExistence type="predicted"/>
<keyword evidence="1" id="KW-0347">Helicase</keyword>
<keyword evidence="2" id="KW-1185">Reference proteome</keyword>
<organism evidence="1 2">
    <name type="scientific">Grus japonensis</name>
    <name type="common">Japanese crane</name>
    <name type="synonym">Red-crowned crane</name>
    <dbReference type="NCBI Taxonomy" id="30415"/>
    <lineage>
        <taxon>Eukaryota</taxon>
        <taxon>Metazoa</taxon>
        <taxon>Chordata</taxon>
        <taxon>Craniata</taxon>
        <taxon>Vertebrata</taxon>
        <taxon>Euteleostomi</taxon>
        <taxon>Archelosauria</taxon>
        <taxon>Archosauria</taxon>
        <taxon>Dinosauria</taxon>
        <taxon>Saurischia</taxon>
        <taxon>Theropoda</taxon>
        <taxon>Coelurosauria</taxon>
        <taxon>Aves</taxon>
        <taxon>Neognathae</taxon>
        <taxon>Neoaves</taxon>
        <taxon>Gruiformes</taxon>
        <taxon>Gruidae</taxon>
        <taxon>Grus</taxon>
    </lineage>
</organism>
<dbReference type="EMBL" id="BAAFJT010000001">
    <property type="protein sequence ID" value="GAB0178786.1"/>
    <property type="molecule type" value="Genomic_DNA"/>
</dbReference>
<dbReference type="GO" id="GO:0004386">
    <property type="term" value="F:helicase activity"/>
    <property type="evidence" value="ECO:0007669"/>
    <property type="project" value="UniProtKB-KW"/>
</dbReference>
<name>A0ABC9W0B6_GRUJA</name>
<accession>A0ABC9W0B6</accession>
<evidence type="ECO:0000313" key="2">
    <source>
        <dbReference type="Proteomes" id="UP001623348"/>
    </source>
</evidence>
<sequence>MNKTEELVINNMEKSKGLGNEVPPIVEEDKVQDYLRNVNIQKSMGPNDMPPRVLKELADVVAKPFFIIFEKS</sequence>
<keyword evidence="1" id="KW-0378">Hydrolase</keyword>
<protein>
    <submittedName>
        <fullName evidence="1">ATP-dependent RNA helicase TDRD12</fullName>
    </submittedName>
</protein>
<keyword evidence="1" id="KW-0067">ATP-binding</keyword>
<keyword evidence="1" id="KW-0547">Nucleotide-binding</keyword>
<reference evidence="1 2" key="1">
    <citation type="submission" date="2024-06" db="EMBL/GenBank/DDBJ databases">
        <title>The draft genome of Grus japonensis, version 3.</title>
        <authorList>
            <person name="Nabeshima K."/>
            <person name="Suzuki S."/>
            <person name="Onuma M."/>
        </authorList>
    </citation>
    <scope>NUCLEOTIDE SEQUENCE [LARGE SCALE GENOMIC DNA]</scope>
    <source>
        <strain evidence="1 2">451A</strain>
    </source>
</reference>